<gene>
    <name evidence="1" type="ORF">DOZ80_15875</name>
</gene>
<protein>
    <submittedName>
        <fullName evidence="1">Uncharacterized protein</fullName>
    </submittedName>
</protein>
<evidence type="ECO:0000313" key="2">
    <source>
        <dbReference type="Proteomes" id="UP000249493"/>
    </source>
</evidence>
<proteinExistence type="predicted"/>
<accession>A0A327N777</accession>
<dbReference type="AlphaFoldDB" id="A0A327N777"/>
<dbReference type="Proteomes" id="UP000249493">
    <property type="component" value="Unassembled WGS sequence"/>
</dbReference>
<organism evidence="1 2">
    <name type="scientific">Pseudomonas fluorescens</name>
    <dbReference type="NCBI Taxonomy" id="294"/>
    <lineage>
        <taxon>Bacteria</taxon>
        <taxon>Pseudomonadati</taxon>
        <taxon>Pseudomonadota</taxon>
        <taxon>Gammaproteobacteria</taxon>
        <taxon>Pseudomonadales</taxon>
        <taxon>Pseudomonadaceae</taxon>
        <taxon>Pseudomonas</taxon>
    </lineage>
</organism>
<sequence>MLSKSFVGASLLAMDVNDNACCLVQRVVIEFFASKLAPTEGGYRLNRLTRVFRSIARRDSSLLAALV</sequence>
<evidence type="ECO:0000313" key="1">
    <source>
        <dbReference type="EMBL" id="RAI68438.1"/>
    </source>
</evidence>
<reference evidence="1 2" key="1">
    <citation type="submission" date="2018-06" db="EMBL/GenBank/DDBJ databases">
        <authorList>
            <person name="Zhirakovskaya E."/>
        </authorList>
    </citation>
    <scope>NUCLEOTIDE SEQUENCE [LARGE SCALE GENOMIC DNA]</scope>
    <source>
        <strain evidence="1 2">LY3</strain>
    </source>
</reference>
<dbReference type="EMBL" id="QLIN01000006">
    <property type="protein sequence ID" value="RAI68438.1"/>
    <property type="molecule type" value="Genomic_DNA"/>
</dbReference>
<comment type="caution">
    <text evidence="1">The sequence shown here is derived from an EMBL/GenBank/DDBJ whole genome shotgun (WGS) entry which is preliminary data.</text>
</comment>
<name>A0A327N777_PSEFL</name>